<name>H8GP52_METAL</name>
<protein>
    <submittedName>
        <fullName evidence="10">Putative permease</fullName>
    </submittedName>
</protein>
<evidence type="ECO:0000256" key="5">
    <source>
        <dbReference type="ARBA" id="ARBA00022692"/>
    </source>
</evidence>
<evidence type="ECO:0000256" key="4">
    <source>
        <dbReference type="ARBA" id="ARBA00022475"/>
    </source>
</evidence>
<evidence type="ECO:0000256" key="3">
    <source>
        <dbReference type="ARBA" id="ARBA00022448"/>
    </source>
</evidence>
<reference evidence="10 11" key="1">
    <citation type="journal article" date="2013" name="Genome Announc.">
        <title>Genome Sequence of the Obligate Gammaproteobacterial Methanotroph Methylomicrobium album Strain BG8.</title>
        <authorList>
            <person name="Kits K.D."/>
            <person name="Kalyuzhnaya M.G."/>
            <person name="Klotz M.G."/>
            <person name="Jetten M.S."/>
            <person name="Op den Camp H.J."/>
            <person name="Vuilleumier S."/>
            <person name="Bringel F."/>
            <person name="Dispirito A.A."/>
            <person name="Murrell J.C."/>
            <person name="Bruce D."/>
            <person name="Cheng J.F."/>
            <person name="Copeland A."/>
            <person name="Goodwin L."/>
            <person name="Hauser L."/>
            <person name="Lajus A."/>
            <person name="Land M.L."/>
            <person name="Lapidus A."/>
            <person name="Lucas S."/>
            <person name="Medigue C."/>
            <person name="Pitluck S."/>
            <person name="Woyke T."/>
            <person name="Zeytun A."/>
            <person name="Stein L.Y."/>
        </authorList>
    </citation>
    <scope>NUCLEOTIDE SEQUENCE [LARGE SCALE GENOMIC DNA]</scope>
    <source>
        <strain evidence="10 11">BG8</strain>
    </source>
</reference>
<dbReference type="AlphaFoldDB" id="H8GP52"/>
<proteinExistence type="inferred from homology"/>
<dbReference type="HOGENOM" id="CLU_031275_8_0_6"/>
<feature type="region of interest" description="Disordered" evidence="8">
    <location>
        <begin position="370"/>
        <end position="389"/>
    </location>
</feature>
<evidence type="ECO:0000256" key="1">
    <source>
        <dbReference type="ARBA" id="ARBA00004651"/>
    </source>
</evidence>
<gene>
    <name evidence="10" type="ORF">Metal_1872</name>
</gene>
<comment type="similarity">
    <text evidence="2">Belongs to the autoinducer-2 exporter (AI-2E) (TC 2.A.86) family.</text>
</comment>
<evidence type="ECO:0000313" key="11">
    <source>
        <dbReference type="Proteomes" id="UP000005090"/>
    </source>
</evidence>
<evidence type="ECO:0000256" key="9">
    <source>
        <dbReference type="SAM" id="Phobius"/>
    </source>
</evidence>
<dbReference type="EMBL" id="CM001475">
    <property type="protein sequence ID" value="EIC29638.1"/>
    <property type="molecule type" value="Genomic_DNA"/>
</dbReference>
<dbReference type="Proteomes" id="UP000005090">
    <property type="component" value="Chromosome"/>
</dbReference>
<feature type="transmembrane region" description="Helical" evidence="9">
    <location>
        <begin position="22"/>
        <end position="42"/>
    </location>
</feature>
<keyword evidence="6 9" id="KW-1133">Transmembrane helix</keyword>
<comment type="subcellular location">
    <subcellularLocation>
        <location evidence="1">Cell membrane</location>
        <topology evidence="1">Multi-pass membrane protein</topology>
    </subcellularLocation>
</comment>
<dbReference type="Pfam" id="PF01594">
    <property type="entry name" value="AI-2E_transport"/>
    <property type="match status" value="1"/>
</dbReference>
<organism evidence="10 11">
    <name type="scientific">Methylomicrobium album BG8</name>
    <dbReference type="NCBI Taxonomy" id="686340"/>
    <lineage>
        <taxon>Bacteria</taxon>
        <taxon>Pseudomonadati</taxon>
        <taxon>Pseudomonadota</taxon>
        <taxon>Gammaproteobacteria</taxon>
        <taxon>Methylococcales</taxon>
        <taxon>Methylococcaceae</taxon>
        <taxon>Methylomicrobium</taxon>
    </lineage>
</organism>
<dbReference type="eggNOG" id="COG0628">
    <property type="taxonomic scope" value="Bacteria"/>
</dbReference>
<evidence type="ECO:0000256" key="7">
    <source>
        <dbReference type="ARBA" id="ARBA00023136"/>
    </source>
</evidence>
<feature type="transmembrane region" description="Helical" evidence="9">
    <location>
        <begin position="318"/>
        <end position="349"/>
    </location>
</feature>
<sequence>MPAANPNRTVIALVLRSFVNRILPNAQAVSLALILIMISVLIYSLSGLLMPVFASVVLAYLLEGIVAKAEAAGLPRWTSVYLVFSIFMTGVVFLCFYLLPIVSQQAVEFVQQIPAMVYRLEMSILQLPKLYPKLISQSRIQEIMQILQREVWSYGQNMLSVSAASLVSVASAIVYLFLVPMMVFFFLKDKKLLIDWFLQFIPSDRYLTARVWEEVDIQIGNYIRGKFAEVFILWASSFITFRFLDLNYAMLLAVFMGLQVIIPYVGATLVTFPVLGVAYFQWGWGSDAFVYVAVAYAIIQALDGVLLVPILFSEAVNLHAIAIIVAILFFGGLWGFWGVFFAIPLATVVKAVLSAWPRLGDPNHDSPFYCPINSPTQNPPNASARRGAG</sequence>
<feature type="transmembrane region" description="Helical" evidence="9">
    <location>
        <begin position="48"/>
        <end position="67"/>
    </location>
</feature>
<dbReference type="PANTHER" id="PTHR21716">
    <property type="entry name" value="TRANSMEMBRANE PROTEIN"/>
    <property type="match status" value="1"/>
</dbReference>
<dbReference type="PANTHER" id="PTHR21716:SF53">
    <property type="entry name" value="PERMEASE PERM-RELATED"/>
    <property type="match status" value="1"/>
</dbReference>
<dbReference type="GO" id="GO:0055085">
    <property type="term" value="P:transmembrane transport"/>
    <property type="evidence" value="ECO:0007669"/>
    <property type="project" value="TreeGrafter"/>
</dbReference>
<keyword evidence="3" id="KW-0813">Transport</keyword>
<evidence type="ECO:0000256" key="2">
    <source>
        <dbReference type="ARBA" id="ARBA00009773"/>
    </source>
</evidence>
<feature type="transmembrane region" description="Helical" evidence="9">
    <location>
        <begin position="231"/>
        <end position="255"/>
    </location>
</feature>
<feature type="transmembrane region" description="Helical" evidence="9">
    <location>
        <begin position="79"/>
        <end position="99"/>
    </location>
</feature>
<dbReference type="RefSeq" id="WP_005371653.1">
    <property type="nucleotide sequence ID" value="NZ_CM001475.1"/>
</dbReference>
<keyword evidence="11" id="KW-1185">Reference proteome</keyword>
<feature type="transmembrane region" description="Helical" evidence="9">
    <location>
        <begin position="163"/>
        <end position="187"/>
    </location>
</feature>
<evidence type="ECO:0000313" key="10">
    <source>
        <dbReference type="EMBL" id="EIC29638.1"/>
    </source>
</evidence>
<evidence type="ECO:0000256" key="6">
    <source>
        <dbReference type="ARBA" id="ARBA00022989"/>
    </source>
</evidence>
<feature type="transmembrane region" description="Helical" evidence="9">
    <location>
        <begin position="261"/>
        <end position="282"/>
    </location>
</feature>
<keyword evidence="5 9" id="KW-0812">Transmembrane</keyword>
<dbReference type="STRING" id="686340.Metal_1872"/>
<keyword evidence="4" id="KW-1003">Cell membrane</keyword>
<dbReference type="InterPro" id="IPR002549">
    <property type="entry name" value="AI-2E-like"/>
</dbReference>
<feature type="transmembrane region" description="Helical" evidence="9">
    <location>
        <begin position="289"/>
        <end position="312"/>
    </location>
</feature>
<evidence type="ECO:0000256" key="8">
    <source>
        <dbReference type="SAM" id="MobiDB-lite"/>
    </source>
</evidence>
<keyword evidence="7 9" id="KW-0472">Membrane</keyword>
<dbReference type="GO" id="GO:0005886">
    <property type="term" value="C:plasma membrane"/>
    <property type="evidence" value="ECO:0007669"/>
    <property type="project" value="UniProtKB-SubCell"/>
</dbReference>
<accession>H8GP52</accession>